<dbReference type="Proteomes" id="UP000268162">
    <property type="component" value="Unassembled WGS sequence"/>
</dbReference>
<keyword evidence="4" id="KW-1185">Reference proteome</keyword>
<reference evidence="4" key="1">
    <citation type="journal article" date="2018" name="Nat. Microbiol.">
        <title>Leveraging single-cell genomics to expand the fungal tree of life.</title>
        <authorList>
            <person name="Ahrendt S.R."/>
            <person name="Quandt C.A."/>
            <person name="Ciobanu D."/>
            <person name="Clum A."/>
            <person name="Salamov A."/>
            <person name="Andreopoulos B."/>
            <person name="Cheng J.F."/>
            <person name="Woyke T."/>
            <person name="Pelin A."/>
            <person name="Henrissat B."/>
            <person name="Reynolds N.K."/>
            <person name="Benny G.L."/>
            <person name="Smith M.E."/>
            <person name="James T.Y."/>
            <person name="Grigoriev I.V."/>
        </authorList>
    </citation>
    <scope>NUCLEOTIDE SEQUENCE [LARGE SCALE GENOMIC DNA]</scope>
    <source>
        <strain evidence="4">RSA 468</strain>
    </source>
</reference>
<organism evidence="3 4">
    <name type="scientific">Dimargaris cristalligena</name>
    <dbReference type="NCBI Taxonomy" id="215637"/>
    <lineage>
        <taxon>Eukaryota</taxon>
        <taxon>Fungi</taxon>
        <taxon>Fungi incertae sedis</taxon>
        <taxon>Zoopagomycota</taxon>
        <taxon>Kickxellomycotina</taxon>
        <taxon>Dimargaritomycetes</taxon>
        <taxon>Dimargaritales</taxon>
        <taxon>Dimargaritaceae</taxon>
        <taxon>Dimargaris</taxon>
    </lineage>
</organism>
<evidence type="ECO:0000256" key="1">
    <source>
        <dbReference type="SAM" id="MobiDB-lite"/>
    </source>
</evidence>
<keyword evidence="2" id="KW-0732">Signal</keyword>
<protein>
    <submittedName>
        <fullName evidence="3">Uncharacterized protein</fullName>
    </submittedName>
</protein>
<proteinExistence type="predicted"/>
<sequence length="187" mass="20914">MTIAVSGLIFVLASLVGPILAAFMQVPTQHYPHNTVLPPPTIDPTPPSSFNTPLSTIFSTLHSLSPPRMLRQFQADYQHGKDLYTQELINNGFEYDDRSRRQQLFSYNENRYGDRKERGEVAGWRPDQGEGLPVGLKTFNVLKHLAPSIKAPGPRLINYSRDEEIDSEDGENGPNMGPNYMGRGLDS</sequence>
<feature type="chain" id="PRO_5020391977" evidence="2">
    <location>
        <begin position="22"/>
        <end position="187"/>
    </location>
</feature>
<feature type="signal peptide" evidence="2">
    <location>
        <begin position="1"/>
        <end position="21"/>
    </location>
</feature>
<evidence type="ECO:0000313" key="3">
    <source>
        <dbReference type="EMBL" id="RKP37987.1"/>
    </source>
</evidence>
<dbReference type="EMBL" id="ML002420">
    <property type="protein sequence ID" value="RKP37987.1"/>
    <property type="molecule type" value="Genomic_DNA"/>
</dbReference>
<dbReference type="AlphaFoldDB" id="A0A4P9ZWJ0"/>
<evidence type="ECO:0000256" key="2">
    <source>
        <dbReference type="SAM" id="SignalP"/>
    </source>
</evidence>
<name>A0A4P9ZWJ0_9FUNG</name>
<evidence type="ECO:0000313" key="4">
    <source>
        <dbReference type="Proteomes" id="UP000268162"/>
    </source>
</evidence>
<feature type="region of interest" description="Disordered" evidence="1">
    <location>
        <begin position="151"/>
        <end position="187"/>
    </location>
</feature>
<accession>A0A4P9ZWJ0</accession>
<gene>
    <name evidence="3" type="ORF">BJ085DRAFT_33589</name>
</gene>